<protein>
    <recommendedName>
        <fullName evidence="8">Core-2/I-Branching enzyme</fullName>
    </recommendedName>
</protein>
<dbReference type="AlphaFoldDB" id="A0A368HC25"/>
<reference evidence="6 7" key="1">
    <citation type="submission" date="2014-10" db="EMBL/GenBank/DDBJ databases">
        <title>Draft genome of the hookworm Ancylostoma caninum.</title>
        <authorList>
            <person name="Mitreva M."/>
        </authorList>
    </citation>
    <scope>NUCLEOTIDE SEQUENCE [LARGE SCALE GENOMIC DNA]</scope>
    <source>
        <strain evidence="6 7">Baltimore</strain>
    </source>
</reference>
<gene>
    <name evidence="6" type="ORF">ANCCAN_00935</name>
</gene>
<evidence type="ECO:0000256" key="1">
    <source>
        <dbReference type="ARBA" id="ARBA00004606"/>
    </source>
</evidence>
<evidence type="ECO:0000313" key="7">
    <source>
        <dbReference type="Proteomes" id="UP000252519"/>
    </source>
</evidence>
<dbReference type="OrthoDB" id="2019572at2759"/>
<keyword evidence="7" id="KW-1185">Reference proteome</keyword>
<evidence type="ECO:0000313" key="6">
    <source>
        <dbReference type="EMBL" id="RCN52940.1"/>
    </source>
</evidence>
<dbReference type="GO" id="GO:0016020">
    <property type="term" value="C:membrane"/>
    <property type="evidence" value="ECO:0007669"/>
    <property type="project" value="UniProtKB-SubCell"/>
</dbReference>
<accession>A0A368HC25</accession>
<evidence type="ECO:0000256" key="4">
    <source>
        <dbReference type="ARBA" id="ARBA00023136"/>
    </source>
</evidence>
<name>A0A368HC25_ANCCA</name>
<dbReference type="GO" id="GO:0016757">
    <property type="term" value="F:glycosyltransferase activity"/>
    <property type="evidence" value="ECO:0007669"/>
    <property type="project" value="UniProtKB-KW"/>
</dbReference>
<dbReference type="STRING" id="29170.A0A368HC25"/>
<dbReference type="PANTHER" id="PTHR46671:SF7">
    <property type="entry name" value="CORE-2_I-BRANCHING ENZYME"/>
    <property type="match status" value="1"/>
</dbReference>
<dbReference type="PANTHER" id="PTHR46671">
    <property type="entry name" value="PROTEIN CBG11221"/>
    <property type="match status" value="1"/>
</dbReference>
<organism evidence="6 7">
    <name type="scientific">Ancylostoma caninum</name>
    <name type="common">Dog hookworm</name>
    <dbReference type="NCBI Taxonomy" id="29170"/>
    <lineage>
        <taxon>Eukaryota</taxon>
        <taxon>Metazoa</taxon>
        <taxon>Ecdysozoa</taxon>
        <taxon>Nematoda</taxon>
        <taxon>Chromadorea</taxon>
        <taxon>Rhabditida</taxon>
        <taxon>Rhabditina</taxon>
        <taxon>Rhabditomorpha</taxon>
        <taxon>Strongyloidea</taxon>
        <taxon>Ancylostomatidae</taxon>
        <taxon>Ancylostomatinae</taxon>
        <taxon>Ancylostoma</taxon>
    </lineage>
</organism>
<dbReference type="InterPro" id="IPR003406">
    <property type="entry name" value="Glyco_trans_14"/>
</dbReference>
<keyword evidence="2" id="KW-0328">Glycosyltransferase</keyword>
<keyword evidence="4" id="KW-0472">Membrane</keyword>
<comment type="subcellular location">
    <subcellularLocation>
        <location evidence="1">Membrane</location>
        <topology evidence="1">Single-pass type II membrane protein</topology>
    </subcellularLocation>
</comment>
<dbReference type="Proteomes" id="UP000252519">
    <property type="component" value="Unassembled WGS sequence"/>
</dbReference>
<sequence>MAISLRPFSTKTPLRSEIYFSKPVVVLLVLFLVYTVFNPSESDQNVRWQKKRCPTVKQTKLLSNNQRDANSYVKLLALSRQKFIAAKQNMSCEAIKGRILPPKQLPPLQFGVAFARVVYKDYEFLEDELRSSYHPQNYFCYSIDKKADRFFTAGIRTLAKCLPNVIVTSD</sequence>
<dbReference type="Pfam" id="PF02485">
    <property type="entry name" value="Branch"/>
    <property type="match status" value="1"/>
</dbReference>
<comment type="caution">
    <text evidence="6">The sequence shown here is derived from an EMBL/GenBank/DDBJ whole genome shotgun (WGS) entry which is preliminary data.</text>
</comment>
<evidence type="ECO:0000256" key="5">
    <source>
        <dbReference type="ARBA" id="ARBA00023180"/>
    </source>
</evidence>
<evidence type="ECO:0000256" key="3">
    <source>
        <dbReference type="ARBA" id="ARBA00022679"/>
    </source>
</evidence>
<keyword evidence="3" id="KW-0808">Transferase</keyword>
<proteinExistence type="predicted"/>
<evidence type="ECO:0008006" key="8">
    <source>
        <dbReference type="Google" id="ProtNLM"/>
    </source>
</evidence>
<dbReference type="EMBL" id="JOJR01000004">
    <property type="protein sequence ID" value="RCN52940.1"/>
    <property type="molecule type" value="Genomic_DNA"/>
</dbReference>
<evidence type="ECO:0000256" key="2">
    <source>
        <dbReference type="ARBA" id="ARBA00022676"/>
    </source>
</evidence>
<keyword evidence="5" id="KW-0325">Glycoprotein</keyword>